<gene>
    <name evidence="1" type="ORF">HKD39_14725</name>
</gene>
<comment type="caution">
    <text evidence="1">The sequence shown here is derived from an EMBL/GenBank/DDBJ whole genome shotgun (WGS) entry which is preliminary data.</text>
</comment>
<sequence length="137" mass="14929">MLADDIDLALPELRAHTESLMQDTCVITVAGDGLPVWDEETQTSVPPEPQVIYEGKCRIRLPQMNSDRPLLAVDQVVTVQHIISIPVAAVDVPNGATVTVTASRWDAANVGRRFTVRSTVHQSQATAQRLACEEVQS</sequence>
<dbReference type="Pfam" id="PF19586">
    <property type="entry name" value="DUF6093"/>
    <property type="match status" value="1"/>
</dbReference>
<dbReference type="AlphaFoldDB" id="A0A849AJF1"/>
<dbReference type="RefSeq" id="WP_171200649.1">
    <property type="nucleotide sequence ID" value="NZ_JABEND010000009.1"/>
</dbReference>
<evidence type="ECO:0000313" key="1">
    <source>
        <dbReference type="EMBL" id="NNG36942.1"/>
    </source>
</evidence>
<dbReference type="InterPro" id="IPR046075">
    <property type="entry name" value="DUF6093"/>
</dbReference>
<dbReference type="Proteomes" id="UP000562984">
    <property type="component" value="Unassembled WGS sequence"/>
</dbReference>
<organism evidence="1 2">
    <name type="scientific">Nakamurella aerolata</name>
    <dbReference type="NCBI Taxonomy" id="1656892"/>
    <lineage>
        <taxon>Bacteria</taxon>
        <taxon>Bacillati</taxon>
        <taxon>Actinomycetota</taxon>
        <taxon>Actinomycetes</taxon>
        <taxon>Nakamurellales</taxon>
        <taxon>Nakamurellaceae</taxon>
        <taxon>Nakamurella</taxon>
    </lineage>
</organism>
<protein>
    <submittedName>
        <fullName evidence="1">Uncharacterized protein</fullName>
    </submittedName>
</protein>
<evidence type="ECO:0000313" key="2">
    <source>
        <dbReference type="Proteomes" id="UP000562984"/>
    </source>
</evidence>
<dbReference type="EMBL" id="JABEND010000009">
    <property type="protein sequence ID" value="NNG36942.1"/>
    <property type="molecule type" value="Genomic_DNA"/>
</dbReference>
<keyword evidence="2" id="KW-1185">Reference proteome</keyword>
<name>A0A849AJF1_9ACTN</name>
<accession>A0A849AJF1</accession>
<reference evidence="1 2" key="1">
    <citation type="submission" date="2020-05" db="EMBL/GenBank/DDBJ databases">
        <title>Nakamurella sp. DB0629 isolated from air conditioner.</title>
        <authorList>
            <person name="Kim D.H."/>
            <person name="Kim D.-U."/>
        </authorList>
    </citation>
    <scope>NUCLEOTIDE SEQUENCE [LARGE SCALE GENOMIC DNA]</scope>
    <source>
        <strain evidence="1 2">DB0629</strain>
    </source>
</reference>
<proteinExistence type="predicted"/>